<protein>
    <submittedName>
        <fullName evidence="1">Uncharacterized protein</fullName>
    </submittedName>
</protein>
<dbReference type="Proteomes" id="UP001148838">
    <property type="component" value="Unassembled WGS sequence"/>
</dbReference>
<evidence type="ECO:0000313" key="2">
    <source>
        <dbReference type="Proteomes" id="UP001148838"/>
    </source>
</evidence>
<organism evidence="1 2">
    <name type="scientific">Periplaneta americana</name>
    <name type="common">American cockroach</name>
    <name type="synonym">Blatta americana</name>
    <dbReference type="NCBI Taxonomy" id="6978"/>
    <lineage>
        <taxon>Eukaryota</taxon>
        <taxon>Metazoa</taxon>
        <taxon>Ecdysozoa</taxon>
        <taxon>Arthropoda</taxon>
        <taxon>Hexapoda</taxon>
        <taxon>Insecta</taxon>
        <taxon>Pterygota</taxon>
        <taxon>Neoptera</taxon>
        <taxon>Polyneoptera</taxon>
        <taxon>Dictyoptera</taxon>
        <taxon>Blattodea</taxon>
        <taxon>Blattoidea</taxon>
        <taxon>Blattidae</taxon>
        <taxon>Blattinae</taxon>
        <taxon>Periplaneta</taxon>
    </lineage>
</organism>
<evidence type="ECO:0000313" key="1">
    <source>
        <dbReference type="EMBL" id="KAJ4437942.1"/>
    </source>
</evidence>
<proteinExistence type="predicted"/>
<keyword evidence="2" id="KW-1185">Reference proteome</keyword>
<name>A0ABQ8SW93_PERAM</name>
<gene>
    <name evidence="1" type="ORF">ANN_13881</name>
</gene>
<accession>A0ABQ8SW93</accession>
<comment type="caution">
    <text evidence="1">The sequence shown here is derived from an EMBL/GenBank/DDBJ whole genome shotgun (WGS) entry which is preliminary data.</text>
</comment>
<dbReference type="EMBL" id="JAJSOF020000019">
    <property type="protein sequence ID" value="KAJ4437942.1"/>
    <property type="molecule type" value="Genomic_DNA"/>
</dbReference>
<sequence>MLLQTAIARIHWPMYRSCFVAAVSEMTCSPNTINAHEGAVDGENIDCDMFRPVGLAWMLLVEAVFSRMHDNEREFKCLPVSRKSRNSDTLYQLKPNITRFSDYRNPYKSVPANK</sequence>
<reference evidence="1 2" key="1">
    <citation type="journal article" date="2022" name="Allergy">
        <title>Genome assembly and annotation of Periplaneta americana reveal a comprehensive cockroach allergen profile.</title>
        <authorList>
            <person name="Wang L."/>
            <person name="Xiong Q."/>
            <person name="Saelim N."/>
            <person name="Wang L."/>
            <person name="Nong W."/>
            <person name="Wan A.T."/>
            <person name="Shi M."/>
            <person name="Liu X."/>
            <person name="Cao Q."/>
            <person name="Hui J.H.L."/>
            <person name="Sookrung N."/>
            <person name="Leung T.F."/>
            <person name="Tungtrongchitr A."/>
            <person name="Tsui S.K.W."/>
        </authorList>
    </citation>
    <scope>NUCLEOTIDE SEQUENCE [LARGE SCALE GENOMIC DNA]</scope>
    <source>
        <strain evidence="1">PWHHKU_190912</strain>
    </source>
</reference>